<proteinExistence type="inferred from homology"/>
<dbReference type="InterPro" id="IPR005850">
    <property type="entry name" value="GalP_Utransf_C"/>
</dbReference>
<protein>
    <submittedName>
        <fullName evidence="13">UDPglucose--hexose-1-phosphate uridylyltransferase</fullName>
    </submittedName>
</protein>
<name>A0A1I1QQS0_9ACTN</name>
<feature type="binding site" evidence="9">
    <location>
        <position position="36"/>
    </location>
    <ligand>
        <name>Zn(2+)</name>
        <dbReference type="ChEBI" id="CHEBI:29105"/>
    </ligand>
</feature>
<dbReference type="InterPro" id="IPR036265">
    <property type="entry name" value="HIT-like_sf"/>
</dbReference>
<dbReference type="PIRSF" id="PIRSF000808">
    <property type="entry name" value="GalT"/>
    <property type="match status" value="1"/>
</dbReference>
<feature type="region of interest" description="Disordered" evidence="10">
    <location>
        <begin position="21"/>
        <end position="47"/>
    </location>
</feature>
<feature type="active site" description="Tele-UMP-histidine intermediate" evidence="8">
    <location>
        <position position="166"/>
    </location>
</feature>
<dbReference type="AlphaFoldDB" id="A0A1I1QQS0"/>
<evidence type="ECO:0000256" key="3">
    <source>
        <dbReference type="ARBA" id="ARBA00022695"/>
    </source>
</evidence>
<gene>
    <name evidence="13" type="ORF">SAMN05421773_11156</name>
</gene>
<evidence type="ECO:0000256" key="9">
    <source>
        <dbReference type="PIRSR" id="PIRSR000808-3"/>
    </source>
</evidence>
<evidence type="ECO:0000256" key="1">
    <source>
        <dbReference type="ARBA" id="ARBA00010951"/>
    </source>
</evidence>
<feature type="binding site" evidence="9">
    <location>
        <position position="114"/>
    </location>
    <ligand>
        <name>Zn(2+)</name>
        <dbReference type="ChEBI" id="CHEBI:29105"/>
    </ligand>
</feature>
<dbReference type="GO" id="GO:0008108">
    <property type="term" value="F:UDP-glucose:hexose-1-phosphate uridylyltransferase activity"/>
    <property type="evidence" value="ECO:0007669"/>
    <property type="project" value="InterPro"/>
</dbReference>
<keyword evidence="5 9" id="KW-0862">Zinc</keyword>
<accession>A0A1I1QQS0</accession>
<reference evidence="13 14" key="1">
    <citation type="submission" date="2016-10" db="EMBL/GenBank/DDBJ databases">
        <authorList>
            <person name="de Groot N.N."/>
        </authorList>
    </citation>
    <scope>NUCLEOTIDE SEQUENCE [LARGE SCALE GENOMIC DNA]</scope>
    <source>
        <strain evidence="13 14">CGMCC 4.5739</strain>
    </source>
</reference>
<dbReference type="Pfam" id="PF02744">
    <property type="entry name" value="GalP_UDP_tr_C"/>
    <property type="match status" value="1"/>
</dbReference>
<evidence type="ECO:0000256" key="2">
    <source>
        <dbReference type="ARBA" id="ARBA00022679"/>
    </source>
</evidence>
<keyword evidence="2 13" id="KW-0808">Transferase</keyword>
<feature type="domain" description="Galactose-1-phosphate uridyl transferase C-terminal" evidence="12">
    <location>
        <begin position="187"/>
        <end position="260"/>
    </location>
</feature>
<keyword evidence="14" id="KW-1185">Reference proteome</keyword>
<keyword evidence="6" id="KW-0299">Galactose metabolism</keyword>
<sequence>MPELRRDPFSHDWVILAPERAGRPHRAHGPARDPDCPFCPGHESRTPEELWRLTDPAGGWRVRVVRNRYPVLLPGAAERYRNGHGDGDGDGDGGLYRSAAGTGSHEVVIESRDHGWDLPDGDDRAVTDVLRACRARVRALRERGPGLVVPFRNHGPAAGTSLPHPHSQIVALPLVPPRQRRLLAIARDHFERHGSSLYADVLDTELADGRRLVAVEEHVVALVPYAARGPYETWILPRRPAASFGDADDRELAATAALLRRTVAAVLSVLGPVSYNHVVANAPNGEPDVPWFRWQLTLVPRTAAGAGFELGTGMSISPLPPEDAAARLRAALPPPGGPEK</sequence>
<evidence type="ECO:0000256" key="8">
    <source>
        <dbReference type="PIRSR" id="PIRSR000808-1"/>
    </source>
</evidence>
<feature type="binding site" evidence="9">
    <location>
        <position position="164"/>
    </location>
    <ligand>
        <name>Zn(2+)</name>
        <dbReference type="ChEBI" id="CHEBI:29105"/>
    </ligand>
</feature>
<dbReference type="PANTHER" id="PTHR42763:SF2">
    <property type="entry name" value="ADP-GLUCOSE PHOSPHORYLASE"/>
    <property type="match status" value="1"/>
</dbReference>
<dbReference type="InterPro" id="IPR005849">
    <property type="entry name" value="GalP_Utransf_N"/>
</dbReference>
<evidence type="ECO:0000256" key="6">
    <source>
        <dbReference type="ARBA" id="ARBA00023144"/>
    </source>
</evidence>
<evidence type="ECO:0000256" key="10">
    <source>
        <dbReference type="SAM" id="MobiDB-lite"/>
    </source>
</evidence>
<evidence type="ECO:0000313" key="14">
    <source>
        <dbReference type="Proteomes" id="UP000199207"/>
    </source>
</evidence>
<keyword evidence="7" id="KW-0119">Carbohydrate metabolism</keyword>
<evidence type="ECO:0000256" key="7">
    <source>
        <dbReference type="ARBA" id="ARBA00023277"/>
    </source>
</evidence>
<evidence type="ECO:0000259" key="11">
    <source>
        <dbReference type="Pfam" id="PF01087"/>
    </source>
</evidence>
<keyword evidence="4 9" id="KW-0479">Metal-binding</keyword>
<comment type="cofactor">
    <cofactor evidence="9">
        <name>Zn(2+)</name>
        <dbReference type="ChEBI" id="CHEBI:29105"/>
    </cofactor>
    <text evidence="9">Binds 1 zinc ion per subunit.</text>
</comment>
<comment type="similarity">
    <text evidence="1">Belongs to the galactose-1-phosphate uridylyltransferase type 1 family.</text>
</comment>
<dbReference type="InterPro" id="IPR053177">
    <property type="entry name" value="ADP-glucose_phosphorylase"/>
</dbReference>
<organism evidence="13 14">
    <name type="scientific">Streptomyces aidingensis</name>
    <dbReference type="NCBI Taxonomy" id="910347"/>
    <lineage>
        <taxon>Bacteria</taxon>
        <taxon>Bacillati</taxon>
        <taxon>Actinomycetota</taxon>
        <taxon>Actinomycetes</taxon>
        <taxon>Kitasatosporales</taxon>
        <taxon>Streptomycetaceae</taxon>
        <taxon>Streptomyces</taxon>
    </lineage>
</organism>
<dbReference type="RefSeq" id="WP_093840143.1">
    <property type="nucleotide sequence ID" value="NZ_FOLM01000011.1"/>
</dbReference>
<dbReference type="Gene3D" id="3.30.428.10">
    <property type="entry name" value="HIT-like"/>
    <property type="match status" value="2"/>
</dbReference>
<evidence type="ECO:0000256" key="4">
    <source>
        <dbReference type="ARBA" id="ARBA00022723"/>
    </source>
</evidence>
<dbReference type="Proteomes" id="UP000199207">
    <property type="component" value="Unassembled WGS sequence"/>
</dbReference>
<dbReference type="EMBL" id="FOLM01000011">
    <property type="protein sequence ID" value="SFD20410.1"/>
    <property type="molecule type" value="Genomic_DNA"/>
</dbReference>
<feature type="binding site" evidence="9">
    <location>
        <position position="39"/>
    </location>
    <ligand>
        <name>Zn(2+)</name>
        <dbReference type="ChEBI" id="CHEBI:29105"/>
    </ligand>
</feature>
<feature type="region of interest" description="Disordered" evidence="10">
    <location>
        <begin position="78"/>
        <end position="99"/>
    </location>
</feature>
<dbReference type="GO" id="GO:0008270">
    <property type="term" value="F:zinc ion binding"/>
    <property type="evidence" value="ECO:0007669"/>
    <property type="project" value="InterPro"/>
</dbReference>
<dbReference type="InterPro" id="IPR001937">
    <property type="entry name" value="GalP_UDPtransf1"/>
</dbReference>
<keyword evidence="3 13" id="KW-0548">Nucleotidyltransferase</keyword>
<evidence type="ECO:0000259" key="12">
    <source>
        <dbReference type="Pfam" id="PF02744"/>
    </source>
</evidence>
<feature type="compositionally biased region" description="Basic and acidic residues" evidence="10">
    <location>
        <begin position="78"/>
        <end position="87"/>
    </location>
</feature>
<dbReference type="STRING" id="910347.SAMN05421773_11156"/>
<feature type="domain" description="Galactose-1-phosphate uridyl transferase N-terminal" evidence="11">
    <location>
        <begin position="5"/>
        <end position="176"/>
    </location>
</feature>
<dbReference type="PANTHER" id="PTHR42763">
    <property type="entry name" value="ADP-GLUCOSE PHOSPHORYLASE"/>
    <property type="match status" value="1"/>
</dbReference>
<evidence type="ECO:0000256" key="5">
    <source>
        <dbReference type="ARBA" id="ARBA00022833"/>
    </source>
</evidence>
<dbReference type="SUPFAM" id="SSF54197">
    <property type="entry name" value="HIT-like"/>
    <property type="match status" value="2"/>
</dbReference>
<dbReference type="Pfam" id="PF01087">
    <property type="entry name" value="GalP_UDP_transf"/>
    <property type="match status" value="1"/>
</dbReference>
<evidence type="ECO:0000313" key="13">
    <source>
        <dbReference type="EMBL" id="SFD20410.1"/>
    </source>
</evidence>
<dbReference type="OrthoDB" id="9769064at2"/>
<dbReference type="GO" id="GO:0006012">
    <property type="term" value="P:galactose metabolic process"/>
    <property type="evidence" value="ECO:0007669"/>
    <property type="project" value="UniProtKB-KW"/>
</dbReference>